<evidence type="ECO:0000313" key="2">
    <source>
        <dbReference type="Proteomes" id="UP000219252"/>
    </source>
</evidence>
<dbReference type="Proteomes" id="UP000219252">
    <property type="component" value="Unassembled WGS sequence"/>
</dbReference>
<dbReference type="RefSeq" id="WP_097148415.1">
    <property type="nucleotide sequence ID" value="NZ_OBQC01000002.1"/>
</dbReference>
<dbReference type="OrthoDB" id="2964549at2"/>
<sequence length="323" mass="36736">MQNYNWDIKTQFVFPEEYGLVEDVVAVDIKPRFQLIETEESLRLVGIYHITSTVRFDPHELPEYSEGTLIEHIELNEDDGYFEYALPLEVNLPKEKIPDGCHPELYVENVNYDVSTGSCAAFNWDVSCIIPEPVVEPAIEEEDSIRFDAYLESNNIPLEIPSANAFADLIQNTETDKLEVSPVNEEPVSDEEPVSNEEELVLKDDTIDEVSFDNSSYVESFENNSEESINDFKPETFLQSSNVIVPEPEIVVSEVEQASNELENNELDLVDGNLVQTEDLSPEEEVVDRAFDSDDFFSSLSESYTLLDLKSNKVSQEEPSDYE</sequence>
<reference evidence="2" key="1">
    <citation type="submission" date="2017-08" db="EMBL/GenBank/DDBJ databases">
        <authorList>
            <person name="Varghese N."/>
            <person name="Submissions S."/>
        </authorList>
    </citation>
    <scope>NUCLEOTIDE SEQUENCE [LARGE SCALE GENOMIC DNA]</scope>
    <source>
        <strain evidence="2">JC23</strain>
    </source>
</reference>
<name>A0A285U7A8_9BACL</name>
<keyword evidence="2" id="KW-1185">Reference proteome</keyword>
<proteinExistence type="predicted"/>
<dbReference type="EMBL" id="OBQC01000002">
    <property type="protein sequence ID" value="SOC36436.1"/>
    <property type="molecule type" value="Genomic_DNA"/>
</dbReference>
<dbReference type="AlphaFoldDB" id="A0A285U7A8"/>
<accession>A0A285U7A8</accession>
<evidence type="ECO:0008006" key="3">
    <source>
        <dbReference type="Google" id="ProtNLM"/>
    </source>
</evidence>
<gene>
    <name evidence="1" type="ORF">SAMN05877842_102355</name>
</gene>
<organism evidence="1 2">
    <name type="scientific">Ureibacillus acetophenoni</name>
    <dbReference type="NCBI Taxonomy" id="614649"/>
    <lineage>
        <taxon>Bacteria</taxon>
        <taxon>Bacillati</taxon>
        <taxon>Bacillota</taxon>
        <taxon>Bacilli</taxon>
        <taxon>Bacillales</taxon>
        <taxon>Caryophanaceae</taxon>
        <taxon>Ureibacillus</taxon>
    </lineage>
</organism>
<evidence type="ECO:0000313" key="1">
    <source>
        <dbReference type="EMBL" id="SOC36436.1"/>
    </source>
</evidence>
<protein>
    <recommendedName>
        <fullName evidence="3">Stage VI sporulation protein D</fullName>
    </recommendedName>
</protein>